<keyword evidence="4" id="KW-0175">Coiled coil</keyword>
<dbReference type="InterPro" id="IPR011992">
    <property type="entry name" value="EF-hand-dom_pair"/>
</dbReference>
<sequence>MPPKSKAPPPVEEPEEPEEEVETFPTQADKENRSKNAEEWCKAAVQEKIDSKLRREREAVEKIEREKREAEAIVAEAARIKAEHEAKLALEAGVKEEADRRIAELKQAKIDDLGTVSWPLRPKPMYLSYAKNAEWDERFFVARAFNAMEDGGLFRRVWIDKDEGVVGSPHAIVDRYDALAAAQFAIVVLSPTFMADPDGHLELKEMRARTVGGCGSPLKVVVVVYESVEECMSDDLRTILDLAATGAVSVIDATDFPPPTEEGPYRPPPTTQSERELALARLAGEQVADVLRPLSGEGPVELVQYIDGRTEPDHRPNTPGREVRMWLHSQSGTWRGKRTVEWNLYDVTAWLETNGKAMAHLGPLLRHHGIDGFLLIGMSAKRLGALETDTPVPAPTCQRFQEVLERRLHSDKDKPFGPAINNLALKELQTFVLELFVAYDEDKSGGLDRREFRKCLKHHYLNLTAPEIQMIMAEADENEDGVISYKEFVDLMVKLVASAKAKTREKHIKRQRTRFFELTSADMIKGMPQGELEALVERIFKESDEDGNGQLDRKEFKKCLYRGELGLNRREMNAFLSQADTDGDGLVSYAEFVPMCFQILKARMEEDVMGELQEMGKVHTILMNKIEPLDLEGDGRVPQSDLREAIKELSVELLGLNNIQILLIMAETKPDKRGRCDYRLFVKAATDIIWGLFDIASQMERQKAVKALAADEGDTYLKNVRGIPLHHVRAIMDAAFRQSDRDGNGVLDTAELQEVLQRLGASQLALSDYEVNALMSAIDADGDGVVNYSELLHFMIDVLAQLDREQKVADRLSGDGRHSTMS</sequence>
<dbReference type="SMART" id="SM00054">
    <property type="entry name" value="EFh"/>
    <property type="match status" value="7"/>
</dbReference>
<organism evidence="7">
    <name type="scientific">Pyramimonas obovata</name>
    <dbReference type="NCBI Taxonomy" id="1411642"/>
    <lineage>
        <taxon>Eukaryota</taxon>
        <taxon>Viridiplantae</taxon>
        <taxon>Chlorophyta</taxon>
        <taxon>Pyramimonadophyceae</taxon>
        <taxon>Pyramimonadales</taxon>
        <taxon>Pyramimonadaceae</taxon>
        <taxon>Pyramimonas</taxon>
        <taxon>Pyramimonas incertae sedis</taxon>
    </lineage>
</organism>
<evidence type="ECO:0000256" key="2">
    <source>
        <dbReference type="ARBA" id="ARBA00022737"/>
    </source>
</evidence>
<keyword evidence="1" id="KW-0479">Metal-binding</keyword>
<feature type="domain" description="EF-hand" evidence="6">
    <location>
        <begin position="531"/>
        <end position="566"/>
    </location>
</feature>
<dbReference type="InterPro" id="IPR013761">
    <property type="entry name" value="SAM/pointed_sf"/>
</dbReference>
<dbReference type="InterPro" id="IPR035897">
    <property type="entry name" value="Toll_tir_struct_dom_sf"/>
</dbReference>
<reference evidence="7" key="1">
    <citation type="submission" date="2021-01" db="EMBL/GenBank/DDBJ databases">
        <authorList>
            <person name="Corre E."/>
            <person name="Pelletier E."/>
            <person name="Niang G."/>
            <person name="Scheremetjew M."/>
            <person name="Finn R."/>
            <person name="Kale V."/>
            <person name="Holt S."/>
            <person name="Cochrane G."/>
            <person name="Meng A."/>
            <person name="Brown T."/>
            <person name="Cohen L."/>
        </authorList>
    </citation>
    <scope>NUCLEOTIDE SEQUENCE</scope>
    <source>
        <strain evidence="7">CCMP722</strain>
    </source>
</reference>
<evidence type="ECO:0000259" key="6">
    <source>
        <dbReference type="PROSITE" id="PS50222"/>
    </source>
</evidence>
<evidence type="ECO:0000256" key="5">
    <source>
        <dbReference type="SAM" id="MobiDB-lite"/>
    </source>
</evidence>
<feature type="domain" description="EF-hand" evidence="6">
    <location>
        <begin position="727"/>
        <end position="762"/>
    </location>
</feature>
<feature type="domain" description="EF-hand" evidence="6">
    <location>
        <begin position="463"/>
        <end position="498"/>
    </location>
</feature>
<dbReference type="InterPro" id="IPR018247">
    <property type="entry name" value="EF_Hand_1_Ca_BS"/>
</dbReference>
<feature type="compositionally biased region" description="Pro residues" evidence="5">
    <location>
        <begin position="1"/>
        <end position="11"/>
    </location>
</feature>
<feature type="compositionally biased region" description="Basic and acidic residues" evidence="5">
    <location>
        <begin position="28"/>
        <end position="37"/>
    </location>
</feature>
<dbReference type="PANTHER" id="PTHR10891">
    <property type="entry name" value="EF-HAND CALCIUM-BINDING DOMAIN CONTAINING PROTEIN"/>
    <property type="match status" value="1"/>
</dbReference>
<proteinExistence type="predicted"/>
<dbReference type="AlphaFoldDB" id="A0A7S0RT26"/>
<evidence type="ECO:0000256" key="1">
    <source>
        <dbReference type="ARBA" id="ARBA00022723"/>
    </source>
</evidence>
<feature type="domain" description="EF-hand" evidence="6">
    <location>
        <begin position="770"/>
        <end position="801"/>
    </location>
</feature>
<evidence type="ECO:0000313" key="7">
    <source>
        <dbReference type="EMBL" id="CAD8686495.1"/>
    </source>
</evidence>
<keyword evidence="3" id="KW-0106">Calcium</keyword>
<dbReference type="EMBL" id="HBFA01035378">
    <property type="protein sequence ID" value="CAD8686495.1"/>
    <property type="molecule type" value="Transcribed_RNA"/>
</dbReference>
<protein>
    <recommendedName>
        <fullName evidence="6">EF-hand domain-containing protein</fullName>
    </recommendedName>
</protein>
<gene>
    <name evidence="7" type="ORF">POBO1169_LOCUS17728</name>
</gene>
<dbReference type="InterPro" id="IPR002048">
    <property type="entry name" value="EF_hand_dom"/>
</dbReference>
<dbReference type="Pfam" id="PF13499">
    <property type="entry name" value="EF-hand_7"/>
    <property type="match status" value="3"/>
</dbReference>
<keyword evidence="2" id="KW-0677">Repeat</keyword>
<dbReference type="Gene3D" id="3.40.50.10140">
    <property type="entry name" value="Toll/interleukin-1 receptor homology (TIR) domain"/>
    <property type="match status" value="1"/>
</dbReference>
<evidence type="ECO:0000256" key="4">
    <source>
        <dbReference type="SAM" id="Coils"/>
    </source>
</evidence>
<accession>A0A7S0RT26</accession>
<feature type="domain" description="EF-hand" evidence="6">
    <location>
        <begin position="427"/>
        <end position="462"/>
    </location>
</feature>
<dbReference type="FunFam" id="1.10.238.10:FF:000003">
    <property type="entry name" value="Calmodulin A"/>
    <property type="match status" value="1"/>
</dbReference>
<dbReference type="SUPFAM" id="SSF47769">
    <property type="entry name" value="SAM/Pointed domain"/>
    <property type="match status" value="1"/>
</dbReference>
<feature type="domain" description="EF-hand" evidence="6">
    <location>
        <begin position="567"/>
        <end position="602"/>
    </location>
</feature>
<dbReference type="PROSITE" id="PS50222">
    <property type="entry name" value="EF_HAND_2"/>
    <property type="match status" value="6"/>
</dbReference>
<feature type="coiled-coil region" evidence="4">
    <location>
        <begin position="46"/>
        <end position="87"/>
    </location>
</feature>
<dbReference type="PROSITE" id="PS00018">
    <property type="entry name" value="EF_HAND_1"/>
    <property type="match status" value="5"/>
</dbReference>
<feature type="compositionally biased region" description="Acidic residues" evidence="5">
    <location>
        <begin position="12"/>
        <end position="22"/>
    </location>
</feature>
<dbReference type="InterPro" id="IPR039647">
    <property type="entry name" value="EF_hand_pair_protein_CML-like"/>
</dbReference>
<dbReference type="GO" id="GO:0005509">
    <property type="term" value="F:calcium ion binding"/>
    <property type="evidence" value="ECO:0007669"/>
    <property type="project" value="InterPro"/>
</dbReference>
<dbReference type="SUPFAM" id="SSF52200">
    <property type="entry name" value="Toll/Interleukin receptor TIR domain"/>
    <property type="match status" value="1"/>
</dbReference>
<name>A0A7S0RT26_9CHLO</name>
<dbReference type="SUPFAM" id="SSF47473">
    <property type="entry name" value="EF-hand"/>
    <property type="match status" value="2"/>
</dbReference>
<feature type="region of interest" description="Disordered" evidence="5">
    <location>
        <begin position="1"/>
        <end position="37"/>
    </location>
</feature>
<dbReference type="Gene3D" id="1.10.238.10">
    <property type="entry name" value="EF-hand"/>
    <property type="match status" value="3"/>
</dbReference>
<dbReference type="CDD" id="cd00051">
    <property type="entry name" value="EFh"/>
    <property type="match status" value="1"/>
</dbReference>
<evidence type="ECO:0000256" key="3">
    <source>
        <dbReference type="ARBA" id="ARBA00022837"/>
    </source>
</evidence>